<dbReference type="Proteomes" id="UP001595912">
    <property type="component" value="Unassembled WGS sequence"/>
</dbReference>
<reference evidence="2" key="1">
    <citation type="journal article" date="2019" name="Int. J. Syst. Evol. Microbiol.">
        <title>The Global Catalogue of Microorganisms (GCM) 10K type strain sequencing project: providing services to taxonomists for standard genome sequencing and annotation.</title>
        <authorList>
            <consortium name="The Broad Institute Genomics Platform"/>
            <consortium name="The Broad Institute Genome Sequencing Center for Infectious Disease"/>
            <person name="Wu L."/>
            <person name="Ma J."/>
        </authorList>
    </citation>
    <scope>NUCLEOTIDE SEQUENCE [LARGE SCALE GENOMIC DNA]</scope>
    <source>
        <strain evidence="2">CGMCC 4.7152</strain>
    </source>
</reference>
<accession>A0ABV9WAN0</accession>
<protein>
    <recommendedName>
        <fullName evidence="3">HEAT repeat domain-containing protein</fullName>
    </recommendedName>
</protein>
<comment type="caution">
    <text evidence="1">The sequence shown here is derived from an EMBL/GenBank/DDBJ whole genome shotgun (WGS) entry which is preliminary data.</text>
</comment>
<sequence>MLDELVELDTLDEPEFISDLMNMAPHPAMLHGVERYVRSRPWMDGASRREVMRRLDEGRAGPVSWVLASMDADGRVRERAVRAMLTGPLPLIEAAPPVLRGWAAAHHVGSTTSPPNWTSSRLFIDPIARTGPVPALVPALMLRTADPVPRIRAVARSGLVLRLAADPGMYLAVVVSSVRLVQERARGRFMAAQVRAALAAAHPTVLESLAVSPDTVIRRVVVEAGLAYRWWGRDRLLAFVAFDYDHVIVGRVAEALCRDAVWDGDVGLLTHLRDRGRAPARVAAVTGLLRAGHPHEAARSLDDRYARVRAVAQDAAYRCGIDVAAHYRGVVGGPSPSVGAVEGLLEVGTPADADLLRSLLSSTLPGIRMRAARLLRVLEARAALQARYSN</sequence>
<evidence type="ECO:0000313" key="1">
    <source>
        <dbReference type="EMBL" id="MFC5005000.1"/>
    </source>
</evidence>
<proteinExistence type="predicted"/>
<gene>
    <name evidence="1" type="ORF">ACFPIJ_45120</name>
</gene>
<name>A0ABV9WAN0_9ACTN</name>
<dbReference type="EMBL" id="JBHSIU010000066">
    <property type="protein sequence ID" value="MFC5005000.1"/>
    <property type="molecule type" value="Genomic_DNA"/>
</dbReference>
<evidence type="ECO:0000313" key="2">
    <source>
        <dbReference type="Proteomes" id="UP001595912"/>
    </source>
</evidence>
<evidence type="ECO:0008006" key="3">
    <source>
        <dbReference type="Google" id="ProtNLM"/>
    </source>
</evidence>
<organism evidence="1 2">
    <name type="scientific">Dactylosporangium cerinum</name>
    <dbReference type="NCBI Taxonomy" id="1434730"/>
    <lineage>
        <taxon>Bacteria</taxon>
        <taxon>Bacillati</taxon>
        <taxon>Actinomycetota</taxon>
        <taxon>Actinomycetes</taxon>
        <taxon>Micromonosporales</taxon>
        <taxon>Micromonosporaceae</taxon>
        <taxon>Dactylosporangium</taxon>
    </lineage>
</organism>
<keyword evidence="2" id="KW-1185">Reference proteome</keyword>